<keyword evidence="1" id="KW-0472">Membrane</keyword>
<evidence type="ECO:0000313" key="2">
    <source>
        <dbReference type="EMBL" id="SMX47401.1"/>
    </source>
</evidence>
<dbReference type="Proteomes" id="UP000207598">
    <property type="component" value="Unassembled WGS sequence"/>
</dbReference>
<protein>
    <recommendedName>
        <fullName evidence="4">Rod shape-determining protein MreD</fullName>
    </recommendedName>
</protein>
<feature type="transmembrane region" description="Helical" evidence="1">
    <location>
        <begin position="109"/>
        <end position="132"/>
    </location>
</feature>
<proteinExistence type="predicted"/>
<dbReference type="RefSeq" id="WP_094022425.1">
    <property type="nucleotide sequence ID" value="NZ_FXYF01000011.1"/>
</dbReference>
<dbReference type="OrthoDB" id="7629477at2"/>
<organism evidence="2 3">
    <name type="scientific">Maliponia aquimaris</name>
    <dbReference type="NCBI Taxonomy" id="1673631"/>
    <lineage>
        <taxon>Bacteria</taxon>
        <taxon>Pseudomonadati</taxon>
        <taxon>Pseudomonadota</taxon>
        <taxon>Alphaproteobacteria</taxon>
        <taxon>Rhodobacterales</taxon>
        <taxon>Paracoccaceae</taxon>
        <taxon>Maliponia</taxon>
    </lineage>
</organism>
<dbReference type="AlphaFoldDB" id="A0A238KXV3"/>
<feature type="transmembrane region" description="Helical" evidence="1">
    <location>
        <begin position="14"/>
        <end position="34"/>
    </location>
</feature>
<sequence>MADNSPARLWTLRATYFGIALLVFFVHLLPLHVVPPRIAGPDVLTALTFAWAIRRPDYVPMLSIVAVMLMADLLFHRPPGLWALLMLLATEWLKARGRQVRENTFVAEWVTAATALLFITIVYRIVLALLIVTPGMLSLWVMQYGMTVAVYPLVTAISYLALGVRRSTPGEYDHTGRPL</sequence>
<evidence type="ECO:0000313" key="3">
    <source>
        <dbReference type="Proteomes" id="UP000207598"/>
    </source>
</evidence>
<dbReference type="EMBL" id="FXYF01000011">
    <property type="protein sequence ID" value="SMX47401.1"/>
    <property type="molecule type" value="Genomic_DNA"/>
</dbReference>
<accession>A0A238KXV3</accession>
<evidence type="ECO:0008006" key="4">
    <source>
        <dbReference type="Google" id="ProtNLM"/>
    </source>
</evidence>
<gene>
    <name evidence="2" type="ORF">MAA8898_03649</name>
</gene>
<keyword evidence="1" id="KW-0812">Transmembrane</keyword>
<keyword evidence="1" id="KW-1133">Transmembrane helix</keyword>
<feature type="transmembrane region" description="Helical" evidence="1">
    <location>
        <begin position="144"/>
        <end position="162"/>
    </location>
</feature>
<reference evidence="2 3" key="1">
    <citation type="submission" date="2017-05" db="EMBL/GenBank/DDBJ databases">
        <authorList>
            <person name="Song R."/>
            <person name="Chenine A.L."/>
            <person name="Ruprecht R.M."/>
        </authorList>
    </citation>
    <scope>NUCLEOTIDE SEQUENCE [LARGE SCALE GENOMIC DNA]</scope>
    <source>
        <strain evidence="2 3">CECT 8898</strain>
    </source>
</reference>
<evidence type="ECO:0000256" key="1">
    <source>
        <dbReference type="SAM" id="Phobius"/>
    </source>
</evidence>
<keyword evidence="3" id="KW-1185">Reference proteome</keyword>
<name>A0A238KXV3_9RHOB</name>